<dbReference type="Pfam" id="PF09995">
    <property type="entry name" value="MPAB_Lcp_cat"/>
    <property type="match status" value="1"/>
</dbReference>
<keyword evidence="4" id="KW-1185">Reference proteome</keyword>
<evidence type="ECO:0000256" key="1">
    <source>
        <dbReference type="SAM" id="MobiDB-lite"/>
    </source>
</evidence>
<dbReference type="RefSeq" id="WP_344973738.1">
    <property type="nucleotide sequence ID" value="NZ_BAABDD010000020.1"/>
</dbReference>
<dbReference type="PANTHER" id="PTHR36151">
    <property type="entry name" value="BLR2777 PROTEIN"/>
    <property type="match status" value="1"/>
</dbReference>
<dbReference type="PANTHER" id="PTHR36151:SF3">
    <property type="entry name" value="ER-BOUND OXYGENASE MPAB_MPAB'_RUBBER OXYGENASE CATALYTIC DOMAIN-CONTAINING PROTEIN"/>
    <property type="match status" value="1"/>
</dbReference>
<evidence type="ECO:0000313" key="4">
    <source>
        <dbReference type="Proteomes" id="UP001500908"/>
    </source>
</evidence>
<protein>
    <recommendedName>
        <fullName evidence="2">ER-bound oxygenase mpaB/mpaB'/Rubber oxygenase catalytic domain-containing protein</fullName>
    </recommendedName>
</protein>
<organism evidence="3 4">
    <name type="scientific">Salinactinospora qingdaonensis</name>
    <dbReference type="NCBI Taxonomy" id="702744"/>
    <lineage>
        <taxon>Bacteria</taxon>
        <taxon>Bacillati</taxon>
        <taxon>Actinomycetota</taxon>
        <taxon>Actinomycetes</taxon>
        <taxon>Streptosporangiales</taxon>
        <taxon>Nocardiopsidaceae</taxon>
        <taxon>Salinactinospora</taxon>
    </lineage>
</organism>
<sequence length="125" mass="14288">MVAEELEPTLVVKELLDPDRPLPVPEGASRLLRLLWPYIMPPLARLRVFTTIGLLPPKVREKLGLAWTDRDERRMRLLGRVIAAVVPRLPERLRYLPVARQARRAVRRGESPTPTESQRTEGKVG</sequence>
<proteinExistence type="predicted"/>
<accession>A0ABP7G6C5</accession>
<feature type="domain" description="ER-bound oxygenase mpaB/mpaB'/Rubber oxygenase catalytic" evidence="2">
    <location>
        <begin position="1"/>
        <end position="84"/>
    </location>
</feature>
<name>A0ABP7G6C5_9ACTN</name>
<reference evidence="4" key="1">
    <citation type="journal article" date="2019" name="Int. J. Syst. Evol. Microbiol.">
        <title>The Global Catalogue of Microorganisms (GCM) 10K type strain sequencing project: providing services to taxonomists for standard genome sequencing and annotation.</title>
        <authorList>
            <consortium name="The Broad Institute Genomics Platform"/>
            <consortium name="The Broad Institute Genome Sequencing Center for Infectious Disease"/>
            <person name="Wu L."/>
            <person name="Ma J."/>
        </authorList>
    </citation>
    <scope>NUCLEOTIDE SEQUENCE [LARGE SCALE GENOMIC DNA]</scope>
    <source>
        <strain evidence="4">JCM 17137</strain>
    </source>
</reference>
<dbReference type="InterPro" id="IPR018713">
    <property type="entry name" value="MPAB/Lcp_cat_dom"/>
</dbReference>
<evidence type="ECO:0000313" key="3">
    <source>
        <dbReference type="EMBL" id="GAA3754891.1"/>
    </source>
</evidence>
<evidence type="ECO:0000259" key="2">
    <source>
        <dbReference type="Pfam" id="PF09995"/>
    </source>
</evidence>
<comment type="caution">
    <text evidence="3">The sequence shown here is derived from an EMBL/GenBank/DDBJ whole genome shotgun (WGS) entry which is preliminary data.</text>
</comment>
<gene>
    <name evidence="3" type="ORF">GCM10022402_36960</name>
</gene>
<dbReference type="Proteomes" id="UP001500908">
    <property type="component" value="Unassembled WGS sequence"/>
</dbReference>
<dbReference type="EMBL" id="BAABDD010000020">
    <property type="protein sequence ID" value="GAA3754891.1"/>
    <property type="molecule type" value="Genomic_DNA"/>
</dbReference>
<feature type="region of interest" description="Disordered" evidence="1">
    <location>
        <begin position="102"/>
        <end position="125"/>
    </location>
</feature>